<protein>
    <submittedName>
        <fullName evidence="8">Uncharacterized protein</fullName>
    </submittedName>
</protein>
<dbReference type="Proteomes" id="UP001374584">
    <property type="component" value="Unassembled WGS sequence"/>
</dbReference>
<organism evidence="8 9">
    <name type="scientific">Phaseolus coccineus</name>
    <name type="common">Scarlet runner bean</name>
    <name type="synonym">Phaseolus multiflorus</name>
    <dbReference type="NCBI Taxonomy" id="3886"/>
    <lineage>
        <taxon>Eukaryota</taxon>
        <taxon>Viridiplantae</taxon>
        <taxon>Streptophyta</taxon>
        <taxon>Embryophyta</taxon>
        <taxon>Tracheophyta</taxon>
        <taxon>Spermatophyta</taxon>
        <taxon>Magnoliopsida</taxon>
        <taxon>eudicotyledons</taxon>
        <taxon>Gunneridae</taxon>
        <taxon>Pentapetalae</taxon>
        <taxon>rosids</taxon>
        <taxon>fabids</taxon>
        <taxon>Fabales</taxon>
        <taxon>Fabaceae</taxon>
        <taxon>Papilionoideae</taxon>
        <taxon>50 kb inversion clade</taxon>
        <taxon>NPAAA clade</taxon>
        <taxon>indigoferoid/millettioid clade</taxon>
        <taxon>Phaseoleae</taxon>
        <taxon>Phaseolus</taxon>
    </lineage>
</organism>
<comment type="caution">
    <text evidence="8">The sequence shown here is derived from an EMBL/GenBank/DDBJ whole genome shotgun (WGS) entry which is preliminary data.</text>
</comment>
<keyword evidence="7" id="KW-0503">Monooxygenase</keyword>
<evidence type="ECO:0000256" key="2">
    <source>
        <dbReference type="ARBA" id="ARBA00010617"/>
    </source>
</evidence>
<keyword evidence="3" id="KW-0349">Heme</keyword>
<accession>A0AAN9MMN7</accession>
<dbReference type="GO" id="GO:0005506">
    <property type="term" value="F:iron ion binding"/>
    <property type="evidence" value="ECO:0007669"/>
    <property type="project" value="InterPro"/>
</dbReference>
<dbReference type="GO" id="GO:0016705">
    <property type="term" value="F:oxidoreductase activity, acting on paired donors, with incorporation or reduction of molecular oxygen"/>
    <property type="evidence" value="ECO:0007669"/>
    <property type="project" value="InterPro"/>
</dbReference>
<dbReference type="GO" id="GO:0004497">
    <property type="term" value="F:monooxygenase activity"/>
    <property type="evidence" value="ECO:0007669"/>
    <property type="project" value="UniProtKB-KW"/>
</dbReference>
<evidence type="ECO:0000256" key="1">
    <source>
        <dbReference type="ARBA" id="ARBA00001971"/>
    </source>
</evidence>
<dbReference type="InterPro" id="IPR001128">
    <property type="entry name" value="Cyt_P450"/>
</dbReference>
<evidence type="ECO:0000256" key="7">
    <source>
        <dbReference type="ARBA" id="ARBA00023033"/>
    </source>
</evidence>
<name>A0AAN9MMN7_PHACN</name>
<proteinExistence type="inferred from homology"/>
<keyword evidence="9" id="KW-1185">Reference proteome</keyword>
<evidence type="ECO:0000256" key="4">
    <source>
        <dbReference type="ARBA" id="ARBA00022723"/>
    </source>
</evidence>
<dbReference type="Pfam" id="PF00067">
    <property type="entry name" value="p450"/>
    <property type="match status" value="1"/>
</dbReference>
<keyword evidence="4" id="KW-0479">Metal-binding</keyword>
<keyword evidence="6" id="KW-0408">Iron</keyword>
<evidence type="ECO:0000256" key="3">
    <source>
        <dbReference type="ARBA" id="ARBA00022617"/>
    </source>
</evidence>
<evidence type="ECO:0000313" key="8">
    <source>
        <dbReference type="EMBL" id="KAK7357404.1"/>
    </source>
</evidence>
<dbReference type="Gene3D" id="1.10.630.10">
    <property type="entry name" value="Cytochrome P450"/>
    <property type="match status" value="1"/>
</dbReference>
<dbReference type="GO" id="GO:0020037">
    <property type="term" value="F:heme binding"/>
    <property type="evidence" value="ECO:0007669"/>
    <property type="project" value="InterPro"/>
</dbReference>
<evidence type="ECO:0000313" key="9">
    <source>
        <dbReference type="Proteomes" id="UP001374584"/>
    </source>
</evidence>
<reference evidence="8 9" key="1">
    <citation type="submission" date="2024-01" db="EMBL/GenBank/DDBJ databases">
        <title>The genomes of 5 underutilized Papilionoideae crops provide insights into root nodulation and disease resistanc.</title>
        <authorList>
            <person name="Jiang F."/>
        </authorList>
    </citation>
    <scope>NUCLEOTIDE SEQUENCE [LARGE SCALE GENOMIC DNA]</scope>
    <source>
        <strain evidence="8">JINMINGXINNONG_FW02</strain>
        <tissue evidence="8">Leaves</tissue>
    </source>
</reference>
<comment type="similarity">
    <text evidence="2">Belongs to the cytochrome P450 family.</text>
</comment>
<dbReference type="AlphaFoldDB" id="A0AAN9MMN7"/>
<keyword evidence="5" id="KW-0560">Oxidoreductase</keyword>
<dbReference type="SUPFAM" id="SSF48264">
    <property type="entry name" value="Cytochrome P450"/>
    <property type="match status" value="1"/>
</dbReference>
<comment type="cofactor">
    <cofactor evidence="1">
        <name>heme</name>
        <dbReference type="ChEBI" id="CHEBI:30413"/>
    </cofactor>
</comment>
<sequence length="121" mass="14426">MYVRLFSVVFTTIYKSKTEQIQKLQRKLSWKDTTFVTLSWFLYELCKLPHVQEKIAQEIREATNVTAGSIIDEHRIRVTEENMEKMKYCFSDDAWPNGFSVRKCDFVSFKVYGVGRMKMEF</sequence>
<dbReference type="EMBL" id="JAYMYR010000006">
    <property type="protein sequence ID" value="KAK7357404.1"/>
    <property type="molecule type" value="Genomic_DNA"/>
</dbReference>
<evidence type="ECO:0000256" key="5">
    <source>
        <dbReference type="ARBA" id="ARBA00023002"/>
    </source>
</evidence>
<evidence type="ECO:0000256" key="6">
    <source>
        <dbReference type="ARBA" id="ARBA00023004"/>
    </source>
</evidence>
<dbReference type="InterPro" id="IPR036396">
    <property type="entry name" value="Cyt_P450_sf"/>
</dbReference>
<gene>
    <name evidence="8" type="ORF">VNO80_16689</name>
</gene>
<dbReference type="PANTHER" id="PTHR24296">
    <property type="entry name" value="CYTOCHROME P450"/>
    <property type="match status" value="1"/>
</dbReference>